<evidence type="ECO:0000313" key="9">
    <source>
        <dbReference type="Proteomes" id="UP000321298"/>
    </source>
</evidence>
<evidence type="ECO:0000256" key="5">
    <source>
        <dbReference type="ARBA" id="ARBA00022833"/>
    </source>
</evidence>
<gene>
    <name evidence="8" type="ORF">FGL83_07735</name>
</gene>
<evidence type="ECO:0000256" key="2">
    <source>
        <dbReference type="ARBA" id="ARBA00022670"/>
    </source>
</evidence>
<keyword evidence="5" id="KW-0862">Zinc</keyword>
<feature type="domain" description="MPN" evidence="7">
    <location>
        <begin position="21"/>
        <end position="143"/>
    </location>
</feature>
<dbReference type="RefSeq" id="WP_147001319.1">
    <property type="nucleotide sequence ID" value="NZ_CP042387.1"/>
</dbReference>
<keyword evidence="2" id="KW-0645">Protease</keyword>
<dbReference type="InterPro" id="IPR001405">
    <property type="entry name" value="UPF0758"/>
</dbReference>
<evidence type="ECO:0000256" key="3">
    <source>
        <dbReference type="ARBA" id="ARBA00022723"/>
    </source>
</evidence>
<dbReference type="Proteomes" id="UP000321298">
    <property type="component" value="Chromosome"/>
</dbReference>
<evidence type="ECO:0000313" key="8">
    <source>
        <dbReference type="EMBL" id="QEA44574.1"/>
    </source>
</evidence>
<proteinExistence type="inferred from homology"/>
<sequence length="147" mass="16330">MALIEKVNQSYQLHEVVPDFNANQAADVGKYLQTKLGRQLQEHFIVLSLNALLEVMSVDTVAIGQVDNVKVTPLEVFQIALLNNAQRIIVAHNHPSGHVSPSLADNTFTKNLKEVGDLMKLPVIDHFVVGAHDYFSYAAEGQMNFFD</sequence>
<keyword evidence="6" id="KW-0482">Metalloprotease</keyword>
<dbReference type="Gene3D" id="3.40.140.10">
    <property type="entry name" value="Cytidine Deaminase, domain 2"/>
    <property type="match status" value="1"/>
</dbReference>
<dbReference type="GeneID" id="66532090"/>
<protein>
    <recommendedName>
        <fullName evidence="7">MPN domain-containing protein</fullName>
    </recommendedName>
</protein>
<dbReference type="PROSITE" id="PS01302">
    <property type="entry name" value="UPF0758"/>
    <property type="match status" value="1"/>
</dbReference>
<evidence type="ECO:0000256" key="4">
    <source>
        <dbReference type="ARBA" id="ARBA00022801"/>
    </source>
</evidence>
<accession>A0AAP9JAY4</accession>
<evidence type="ECO:0000259" key="7">
    <source>
        <dbReference type="PROSITE" id="PS50249"/>
    </source>
</evidence>
<dbReference type="PANTHER" id="PTHR30471">
    <property type="entry name" value="DNA REPAIR PROTEIN RADC"/>
    <property type="match status" value="1"/>
</dbReference>
<dbReference type="InterPro" id="IPR020891">
    <property type="entry name" value="UPF0758_CS"/>
</dbReference>
<dbReference type="PANTHER" id="PTHR30471:SF3">
    <property type="entry name" value="UPF0758 PROTEIN YEES-RELATED"/>
    <property type="match status" value="1"/>
</dbReference>
<reference evidence="8 9" key="1">
    <citation type="submission" date="2019-06" db="EMBL/GenBank/DDBJ databases">
        <title>Genome analyses of bacteria isolated from kimchi.</title>
        <authorList>
            <person name="Lee S."/>
            <person name="Ahn S."/>
            <person name="Roh S."/>
        </authorList>
    </citation>
    <scope>NUCLEOTIDE SEQUENCE [LARGE SCALE GENOMIC DNA]</scope>
    <source>
        <strain evidence="8 9">CBA3625</strain>
    </source>
</reference>
<dbReference type="GO" id="GO:0006508">
    <property type="term" value="P:proteolysis"/>
    <property type="evidence" value="ECO:0007669"/>
    <property type="project" value="UniProtKB-KW"/>
</dbReference>
<dbReference type="InterPro" id="IPR025657">
    <property type="entry name" value="RadC_JAB"/>
</dbReference>
<dbReference type="EMBL" id="CP042387">
    <property type="protein sequence ID" value="QEA44574.1"/>
    <property type="molecule type" value="Genomic_DNA"/>
</dbReference>
<comment type="similarity">
    <text evidence="1">Belongs to the UPF0758 family.</text>
</comment>
<dbReference type="Pfam" id="PF04002">
    <property type="entry name" value="RadC"/>
    <property type="match status" value="1"/>
</dbReference>
<keyword evidence="4" id="KW-0378">Hydrolase</keyword>
<name>A0AAP9JAY4_LEULA</name>
<evidence type="ECO:0000256" key="1">
    <source>
        <dbReference type="ARBA" id="ARBA00010243"/>
    </source>
</evidence>
<keyword evidence="3" id="KW-0479">Metal-binding</keyword>
<dbReference type="CDD" id="cd08071">
    <property type="entry name" value="MPN_DUF2466"/>
    <property type="match status" value="1"/>
</dbReference>
<dbReference type="GO" id="GO:0046872">
    <property type="term" value="F:metal ion binding"/>
    <property type="evidence" value="ECO:0007669"/>
    <property type="project" value="UniProtKB-KW"/>
</dbReference>
<dbReference type="AlphaFoldDB" id="A0AAP9JAY4"/>
<keyword evidence="9" id="KW-1185">Reference proteome</keyword>
<evidence type="ECO:0000256" key="6">
    <source>
        <dbReference type="ARBA" id="ARBA00023049"/>
    </source>
</evidence>
<organism evidence="8 9">
    <name type="scientific">Leuconostoc lactis</name>
    <dbReference type="NCBI Taxonomy" id="1246"/>
    <lineage>
        <taxon>Bacteria</taxon>
        <taxon>Bacillati</taxon>
        <taxon>Bacillota</taxon>
        <taxon>Bacilli</taxon>
        <taxon>Lactobacillales</taxon>
        <taxon>Lactobacillaceae</taxon>
        <taxon>Leuconostoc</taxon>
    </lineage>
</organism>
<dbReference type="GO" id="GO:0008237">
    <property type="term" value="F:metallopeptidase activity"/>
    <property type="evidence" value="ECO:0007669"/>
    <property type="project" value="UniProtKB-KW"/>
</dbReference>
<dbReference type="InterPro" id="IPR037518">
    <property type="entry name" value="MPN"/>
</dbReference>
<dbReference type="PROSITE" id="PS50249">
    <property type="entry name" value="MPN"/>
    <property type="match status" value="1"/>
</dbReference>